<evidence type="ECO:0000313" key="2">
    <source>
        <dbReference type="EMBL" id="NHT78822.1"/>
    </source>
</evidence>
<name>A0AA43ZJ59_9HYPH</name>
<protein>
    <submittedName>
        <fullName evidence="2">Uncharacterized protein</fullName>
    </submittedName>
</protein>
<reference evidence="2" key="1">
    <citation type="submission" date="2020-03" db="EMBL/GenBank/DDBJ databases">
        <title>Ferranicluibacter endophyticum gen. nov., sp. nov., a new genus isolated from Rubus ulmifolius Schott. stem.</title>
        <authorList>
            <person name="Roca-Couso R."/>
            <person name="Flores-Felix J.D."/>
            <person name="Igual J.M."/>
            <person name="Rivas R."/>
        </authorList>
    </citation>
    <scope>NUCLEOTIDE SEQUENCE</scope>
    <source>
        <strain evidence="2">CRRU44</strain>
    </source>
</reference>
<dbReference type="Proteomes" id="UP001155840">
    <property type="component" value="Unassembled WGS sequence"/>
</dbReference>
<accession>A0AA43ZJ59</accession>
<evidence type="ECO:0000313" key="3">
    <source>
        <dbReference type="Proteomes" id="UP001155840"/>
    </source>
</evidence>
<organism evidence="2 3">
    <name type="scientific">Ferranicluibacter rubi</name>
    <dbReference type="NCBI Taxonomy" id="2715133"/>
    <lineage>
        <taxon>Bacteria</taxon>
        <taxon>Pseudomonadati</taxon>
        <taxon>Pseudomonadota</taxon>
        <taxon>Alphaproteobacteria</taxon>
        <taxon>Hyphomicrobiales</taxon>
        <taxon>Rhizobiaceae</taxon>
        <taxon>Ferranicluibacter</taxon>
    </lineage>
</organism>
<keyword evidence="3" id="KW-1185">Reference proteome</keyword>
<feature type="region of interest" description="Disordered" evidence="1">
    <location>
        <begin position="92"/>
        <end position="117"/>
    </location>
</feature>
<dbReference type="EMBL" id="JAANCM010000020">
    <property type="protein sequence ID" value="NHT78822.1"/>
    <property type="molecule type" value="Genomic_DNA"/>
</dbReference>
<evidence type="ECO:0000256" key="1">
    <source>
        <dbReference type="SAM" id="MobiDB-lite"/>
    </source>
</evidence>
<comment type="caution">
    <text evidence="2">The sequence shown here is derived from an EMBL/GenBank/DDBJ whole genome shotgun (WGS) entry which is preliminary data.</text>
</comment>
<proteinExistence type="predicted"/>
<gene>
    <name evidence="2" type="ORF">G8E10_24295</name>
</gene>
<dbReference type="AlphaFoldDB" id="A0AA43ZJ59"/>
<dbReference type="RefSeq" id="WP_110799736.1">
    <property type="nucleotide sequence ID" value="NZ_JAANCM010000020.1"/>
</dbReference>
<sequence>MKKFLFKNEVTSGDKLSTGDLQNLLNGFLLFNEADYIRANPDVRQAVQRGDFPSGFSHFQERGNMERRFPGFNGFKWDDYVKANADLAHFREDPSPEARAKAHFKESGYAEGRRLEP</sequence>